<evidence type="ECO:0000256" key="2">
    <source>
        <dbReference type="ARBA" id="ARBA00012687"/>
    </source>
</evidence>
<dbReference type="GO" id="GO:0016020">
    <property type="term" value="C:membrane"/>
    <property type="evidence" value="ECO:0007669"/>
    <property type="project" value="GOC"/>
</dbReference>
<dbReference type="RefSeq" id="WP_154406181.1">
    <property type="nucleotide sequence ID" value="NZ_VUNR01000004.1"/>
</dbReference>
<keyword evidence="5" id="KW-0441">Lipid A biosynthesis</keyword>
<protein>
    <recommendedName>
        <fullName evidence="3 10">Lipid-A-disaccharide synthase</fullName>
        <ecNumber evidence="2 10">2.4.1.182</ecNumber>
    </recommendedName>
</protein>
<comment type="function">
    <text evidence="1">Condensation of UDP-2,3-diacylglucosamine and 2,3-diacylglucosamine-1-phosphate to form lipid A disaccharide, a precursor of lipid A, a phosphorylated glycolipid that anchors the lipopolysaccharide to the outer membrane of the cell.</text>
</comment>
<evidence type="ECO:0000256" key="9">
    <source>
        <dbReference type="ARBA" id="ARBA00048975"/>
    </source>
</evidence>
<dbReference type="Pfam" id="PF02684">
    <property type="entry name" value="LpxB"/>
    <property type="match status" value="1"/>
</dbReference>
<sequence>MKIMLSAGEASGDLHGESLARAMQKLQPGVELVGFGGPKMAGAGVRLCADMREYSIMGVWEVIKNLRRIFGLLEKLQEFMAEEKPDLLVLIDYPDFNWRLAAKAKAMGIPVFSYIPPSAWAWRKGRAKKCAALADELAAIFPFELPVYQAAGANISFQGNPLLDTVKSSMSTGEARNYFQVSQKGEPVLLLPGSRKQEIEMLFPVMLEAAALLQAERHSLEFFVPIAAGIDQYMLEKMAAGRGVNLCFTHDRTYDLMNICSFAIATSGTVVLEAAIMGLPCVSLYRMAPLNYAIGRLLVKIDYFTLPNILAGRSVQPELLQDQVTAQGVFQAARRFYREPGYREQVVSGLQEAVDRLGEPGAAERVAGRILAAAKEYGRTGDA</sequence>
<dbReference type="EC" id="2.4.1.182" evidence="2 10"/>
<keyword evidence="8" id="KW-0443">Lipid metabolism</keyword>
<evidence type="ECO:0000256" key="4">
    <source>
        <dbReference type="ARBA" id="ARBA00022516"/>
    </source>
</evidence>
<gene>
    <name evidence="11" type="primary">lpxB</name>
    <name evidence="11" type="ORF">FYJ84_03450</name>
</gene>
<dbReference type="Gene3D" id="3.40.50.2000">
    <property type="entry name" value="Glycogen Phosphorylase B"/>
    <property type="match status" value="2"/>
</dbReference>
<evidence type="ECO:0000256" key="1">
    <source>
        <dbReference type="ARBA" id="ARBA00002056"/>
    </source>
</evidence>
<evidence type="ECO:0000256" key="10">
    <source>
        <dbReference type="NCBIfam" id="TIGR00215"/>
    </source>
</evidence>
<evidence type="ECO:0000256" key="7">
    <source>
        <dbReference type="ARBA" id="ARBA00022679"/>
    </source>
</evidence>
<keyword evidence="7 11" id="KW-0808">Transferase</keyword>
<proteinExistence type="predicted"/>
<dbReference type="GO" id="GO:0009245">
    <property type="term" value="P:lipid A biosynthetic process"/>
    <property type="evidence" value="ECO:0007669"/>
    <property type="project" value="UniProtKB-UniRule"/>
</dbReference>
<evidence type="ECO:0000313" key="12">
    <source>
        <dbReference type="Proteomes" id="UP000433181"/>
    </source>
</evidence>
<evidence type="ECO:0000313" key="11">
    <source>
        <dbReference type="EMBL" id="MSU08047.1"/>
    </source>
</evidence>
<keyword evidence="6 11" id="KW-0328">Glycosyltransferase</keyword>
<dbReference type="EMBL" id="VUNR01000004">
    <property type="protein sequence ID" value="MSU08047.1"/>
    <property type="molecule type" value="Genomic_DNA"/>
</dbReference>
<keyword evidence="12" id="KW-1185">Reference proteome</keyword>
<dbReference type="PANTHER" id="PTHR30372:SF4">
    <property type="entry name" value="LIPID-A-DISACCHARIDE SYNTHASE, MITOCHONDRIAL-RELATED"/>
    <property type="match status" value="1"/>
</dbReference>
<evidence type="ECO:0000256" key="8">
    <source>
        <dbReference type="ARBA" id="ARBA00023098"/>
    </source>
</evidence>
<dbReference type="InterPro" id="IPR003835">
    <property type="entry name" value="Glyco_trans_19"/>
</dbReference>
<dbReference type="Proteomes" id="UP000433181">
    <property type="component" value="Unassembled WGS sequence"/>
</dbReference>
<dbReference type="PANTHER" id="PTHR30372">
    <property type="entry name" value="LIPID-A-DISACCHARIDE SYNTHASE"/>
    <property type="match status" value="1"/>
</dbReference>
<organism evidence="11 12">
    <name type="scientific">Anaerovibrio slackiae</name>
    <dbReference type="NCBI Taxonomy" id="2652309"/>
    <lineage>
        <taxon>Bacteria</taxon>
        <taxon>Bacillati</taxon>
        <taxon>Bacillota</taxon>
        <taxon>Negativicutes</taxon>
        <taxon>Selenomonadales</taxon>
        <taxon>Selenomonadaceae</taxon>
        <taxon>Anaerovibrio</taxon>
    </lineage>
</organism>
<evidence type="ECO:0000256" key="5">
    <source>
        <dbReference type="ARBA" id="ARBA00022556"/>
    </source>
</evidence>
<name>A0A6I2UBE6_9FIRM</name>
<dbReference type="SUPFAM" id="SSF53756">
    <property type="entry name" value="UDP-Glycosyltransferase/glycogen phosphorylase"/>
    <property type="match status" value="1"/>
</dbReference>
<dbReference type="GeneID" id="96777961"/>
<accession>A0A6I2UBE6</accession>
<comment type="caution">
    <text evidence="11">The sequence shown here is derived from an EMBL/GenBank/DDBJ whole genome shotgun (WGS) entry which is preliminary data.</text>
</comment>
<dbReference type="GO" id="GO:0005543">
    <property type="term" value="F:phospholipid binding"/>
    <property type="evidence" value="ECO:0007669"/>
    <property type="project" value="TreeGrafter"/>
</dbReference>
<evidence type="ECO:0000256" key="3">
    <source>
        <dbReference type="ARBA" id="ARBA00020902"/>
    </source>
</evidence>
<dbReference type="AlphaFoldDB" id="A0A6I2UBE6"/>
<dbReference type="GO" id="GO:0008915">
    <property type="term" value="F:lipid-A-disaccharide synthase activity"/>
    <property type="evidence" value="ECO:0007669"/>
    <property type="project" value="UniProtKB-UniRule"/>
</dbReference>
<comment type="catalytic activity">
    <reaction evidence="9">
        <text>a lipid X + a UDP-2-N,3-O-bis[(3R)-3-hydroxyacyl]-alpha-D-glucosamine = a lipid A disaccharide + UDP + H(+)</text>
        <dbReference type="Rhea" id="RHEA:67828"/>
        <dbReference type="ChEBI" id="CHEBI:15378"/>
        <dbReference type="ChEBI" id="CHEBI:58223"/>
        <dbReference type="ChEBI" id="CHEBI:137748"/>
        <dbReference type="ChEBI" id="CHEBI:176338"/>
        <dbReference type="ChEBI" id="CHEBI:176343"/>
        <dbReference type="EC" id="2.4.1.182"/>
    </reaction>
</comment>
<reference evidence="11 12" key="1">
    <citation type="submission" date="2019-08" db="EMBL/GenBank/DDBJ databases">
        <title>In-depth cultivation of the pig gut microbiome towards novel bacterial diversity and tailored functional studies.</title>
        <authorList>
            <person name="Wylensek D."/>
            <person name="Hitch T.C.A."/>
            <person name="Clavel T."/>
        </authorList>
    </citation>
    <scope>NUCLEOTIDE SEQUENCE [LARGE SCALE GENOMIC DNA]</scope>
    <source>
        <strain evidence="11 12">WCA-693-APC-5D-A</strain>
    </source>
</reference>
<keyword evidence="4" id="KW-0444">Lipid biosynthesis</keyword>
<evidence type="ECO:0000256" key="6">
    <source>
        <dbReference type="ARBA" id="ARBA00022676"/>
    </source>
</evidence>
<dbReference type="NCBIfam" id="TIGR00215">
    <property type="entry name" value="lpxB"/>
    <property type="match status" value="1"/>
</dbReference>